<name>Q92VS1_RHIME</name>
<sequence>MAFGGGLVVGRPRRPKATCDDKPYQIIAGPYSVWRPCIPRNNCQGLHEASCA</sequence>
<dbReference type="KEGG" id="sme:SM_b21049"/>
<dbReference type="HOGENOM" id="CLU_3084060_0_0_5"/>
<evidence type="ECO:0000313" key="2">
    <source>
        <dbReference type="Proteomes" id="UP000001976"/>
    </source>
</evidence>
<organism evidence="1 2">
    <name type="scientific">Rhizobium meliloti (strain 1021)</name>
    <name type="common">Ensifer meliloti</name>
    <name type="synonym">Sinorhizobium meliloti</name>
    <dbReference type="NCBI Taxonomy" id="266834"/>
    <lineage>
        <taxon>Bacteria</taxon>
        <taxon>Pseudomonadati</taxon>
        <taxon>Pseudomonadota</taxon>
        <taxon>Alphaproteobacteria</taxon>
        <taxon>Hyphomicrobiales</taxon>
        <taxon>Rhizobiaceae</taxon>
        <taxon>Sinorhizobium/Ensifer group</taxon>
        <taxon>Sinorhizobium</taxon>
    </lineage>
</organism>
<reference evidence="2" key="2">
    <citation type="journal article" date="2001" name="Science">
        <title>The composite genome of the legume symbiont Sinorhizobium meliloti.</title>
        <authorList>
            <person name="Galibert F."/>
            <person name="Finan T.M."/>
            <person name="Long S.R."/>
            <person name="Puehler A."/>
            <person name="Abola P."/>
            <person name="Ampe F."/>
            <person name="Barloy-Hubler F."/>
            <person name="Barnett M.J."/>
            <person name="Becker A."/>
            <person name="Boistard P."/>
            <person name="Bothe G."/>
            <person name="Boutry M."/>
            <person name="Bowser L."/>
            <person name="Buhrmester J."/>
            <person name="Cadieu E."/>
            <person name="Capela D."/>
            <person name="Chain P."/>
            <person name="Cowie A."/>
            <person name="Davis R.W."/>
            <person name="Dreano S."/>
            <person name="Federspiel N.A."/>
            <person name="Fisher R.F."/>
            <person name="Gloux S."/>
            <person name="Godrie T."/>
            <person name="Goffeau A."/>
            <person name="Golding B."/>
            <person name="Gouzy J."/>
            <person name="Gurjal M."/>
            <person name="Hernandez-Lucas I."/>
            <person name="Hong A."/>
            <person name="Huizar L."/>
            <person name="Hyman R.W."/>
            <person name="Jones T."/>
            <person name="Kahn D."/>
            <person name="Kahn M.L."/>
            <person name="Kalman S."/>
            <person name="Keating D.H."/>
            <person name="Kiss E."/>
            <person name="Komp C."/>
            <person name="Lelaure V."/>
            <person name="Masuy D."/>
            <person name="Palm C."/>
            <person name="Peck M.C."/>
            <person name="Pohl T.M."/>
            <person name="Portetelle D."/>
            <person name="Purnelle B."/>
            <person name="Ramsperger U."/>
            <person name="Surzycki R."/>
            <person name="Thebault P."/>
            <person name="Vandenbol M."/>
            <person name="Vorhoelter F.J."/>
            <person name="Weidner S."/>
            <person name="Wells D.H."/>
            <person name="Wong K."/>
            <person name="Yeh K.-C."/>
            <person name="Batut J."/>
        </authorList>
    </citation>
    <scope>NUCLEOTIDE SEQUENCE [LARGE SCALE GENOMIC DNA]</scope>
    <source>
        <strain evidence="2">1021</strain>
        <plasmid evidence="2">Plasmid pSymB</plasmid>
    </source>
</reference>
<geneLocation type="plasmid" evidence="1 2">
    <name>pSymB</name>
</geneLocation>
<dbReference type="EnsemblBacteria" id="CAC49028">
    <property type="protein sequence ID" value="CAC49028"/>
    <property type="gene ID" value="SM_b21049"/>
</dbReference>
<protein>
    <submittedName>
        <fullName evidence="1">Uncharacterized protein</fullName>
    </submittedName>
</protein>
<dbReference type="Proteomes" id="UP000001976">
    <property type="component" value="Plasmid pSymB"/>
</dbReference>
<accession>Q92VS1</accession>
<keyword evidence="2" id="KW-1185">Reference proteome</keyword>
<dbReference type="EMBL" id="AL591985">
    <property type="protein sequence ID" value="CAC49028.1"/>
    <property type="molecule type" value="Genomic_DNA"/>
</dbReference>
<keyword evidence="1" id="KW-0614">Plasmid</keyword>
<dbReference type="AlphaFoldDB" id="Q92VS1"/>
<dbReference type="PIR" id="D95920">
    <property type="entry name" value="D95920"/>
</dbReference>
<proteinExistence type="predicted"/>
<evidence type="ECO:0000313" key="1">
    <source>
        <dbReference type="EMBL" id="CAC49028.1"/>
    </source>
</evidence>
<gene>
    <name evidence="1" type="ORF">SM_b21049</name>
</gene>
<reference evidence="1 2" key="1">
    <citation type="journal article" date="2001" name="Proc. Natl. Acad. Sci. U.S.A.">
        <title>The complete sequence of the 1,683-kb pSymB megaplasmid from the N2-fixing endosymbiont Sinorhizobium meliloti.</title>
        <authorList>
            <person name="Finan T.M."/>
            <person name="Weidner S."/>
            <person name="Wong K."/>
            <person name="Buhrmester J."/>
            <person name="Chain P."/>
            <person name="Vorholter F.J."/>
            <person name="Hernandez-Lucas I."/>
            <person name="Becker A."/>
            <person name="Cowie A."/>
            <person name="Gouzy J."/>
            <person name="Golding B."/>
            <person name="Puhler A."/>
        </authorList>
    </citation>
    <scope>NUCLEOTIDE SEQUENCE [LARGE SCALE GENOMIC DNA]</scope>
    <source>
        <strain evidence="1 2">1021</strain>
        <plasmid evidence="2">Plasmid pSymB</plasmid>
    </source>
</reference>